<dbReference type="InterPro" id="IPR013815">
    <property type="entry name" value="ATP_grasp_subdomain_1"/>
</dbReference>
<dbReference type="PROSITE" id="PS50975">
    <property type="entry name" value="ATP_GRASP"/>
    <property type="match status" value="1"/>
</dbReference>
<evidence type="ECO:0000256" key="2">
    <source>
        <dbReference type="SAM" id="MobiDB-lite"/>
    </source>
</evidence>
<dbReference type="EMBL" id="JBGUBD010000002">
    <property type="protein sequence ID" value="MFA9477245.1"/>
    <property type="molecule type" value="Genomic_DNA"/>
</dbReference>
<evidence type="ECO:0000313" key="5">
    <source>
        <dbReference type="EMBL" id="MFA9477245.1"/>
    </source>
</evidence>
<keyword evidence="6" id="KW-1185">Reference proteome</keyword>
<dbReference type="InterPro" id="IPR017534">
    <property type="entry name" value="GNAT-acetyltransferase"/>
</dbReference>
<dbReference type="RefSeq" id="WP_425344170.1">
    <property type="nucleotide sequence ID" value="NZ_JBGUBD010000002.1"/>
</dbReference>
<gene>
    <name evidence="5" type="primary">ngg</name>
    <name evidence="5" type="ORF">ACERK3_02940</name>
</gene>
<dbReference type="Gene3D" id="3.40.630.30">
    <property type="match status" value="1"/>
</dbReference>
<feature type="domain" description="ATP-grasp" evidence="3">
    <location>
        <begin position="336"/>
        <end position="579"/>
    </location>
</feature>
<dbReference type="NCBIfam" id="TIGR03103">
    <property type="entry name" value="trio_acet_GNAT"/>
    <property type="match status" value="1"/>
</dbReference>
<accession>A0ABV4U0X6</accession>
<feature type="domain" description="N-acetyltransferase" evidence="4">
    <location>
        <begin position="117"/>
        <end position="267"/>
    </location>
</feature>
<dbReference type="InterPro" id="IPR016181">
    <property type="entry name" value="Acyl_CoA_acyltransferase"/>
</dbReference>
<organism evidence="5 6">
    <name type="scientific">Natronomicrosphaera hydrolytica</name>
    <dbReference type="NCBI Taxonomy" id="3242702"/>
    <lineage>
        <taxon>Bacteria</taxon>
        <taxon>Pseudomonadati</taxon>
        <taxon>Planctomycetota</taxon>
        <taxon>Phycisphaerae</taxon>
        <taxon>Phycisphaerales</taxon>
        <taxon>Phycisphaeraceae</taxon>
        <taxon>Natronomicrosphaera</taxon>
    </lineage>
</organism>
<protein>
    <submittedName>
        <fullName evidence="5">N-acetylglutaminylglutamine synthetase</fullName>
    </submittedName>
</protein>
<comment type="caution">
    <text evidence="5">The sequence shown here is derived from an EMBL/GenBank/DDBJ whole genome shotgun (WGS) entry which is preliminary data.</text>
</comment>
<keyword evidence="1" id="KW-0547">Nucleotide-binding</keyword>
<dbReference type="Pfam" id="PF08443">
    <property type="entry name" value="RimK"/>
    <property type="match status" value="1"/>
</dbReference>
<dbReference type="InterPro" id="IPR011761">
    <property type="entry name" value="ATP-grasp"/>
</dbReference>
<dbReference type="CDD" id="cd04301">
    <property type="entry name" value="NAT_SF"/>
    <property type="match status" value="1"/>
</dbReference>
<dbReference type="PANTHER" id="PTHR21621:SF0">
    <property type="entry name" value="BETA-CITRYLGLUTAMATE SYNTHASE B-RELATED"/>
    <property type="match status" value="1"/>
</dbReference>
<evidence type="ECO:0000313" key="6">
    <source>
        <dbReference type="Proteomes" id="UP001575105"/>
    </source>
</evidence>
<keyword evidence="1" id="KW-0067">ATP-binding</keyword>
<proteinExistence type="predicted"/>
<dbReference type="Pfam" id="PF00583">
    <property type="entry name" value="Acetyltransf_1"/>
    <property type="match status" value="1"/>
</dbReference>
<dbReference type="PANTHER" id="PTHR21621">
    <property type="entry name" value="RIBOSOMAL PROTEIN S6 MODIFICATION PROTEIN"/>
    <property type="match status" value="1"/>
</dbReference>
<dbReference type="Gene3D" id="3.30.470.20">
    <property type="entry name" value="ATP-grasp fold, B domain"/>
    <property type="match status" value="2"/>
</dbReference>
<sequence length="581" mass="64801">MSRRHAQEGTHRLGQASGPSLRNWQKPTAPDVKQMKADAWVDMGWGRLLFGHTFQSNQHLVDELCGESKGKRDVALYLRDPHVVLSMAPHRLFMDPSHTYRILAHNYRPSSRLPRGFTIRRIRTRKDAEAVNRIYATWHMVTCNPDFMLDKNASRLRTYLIAESEDTGQVIGTVTGVDHVEAFNDPEKGASLWCLAVDPQSQVPGVGEWMVRHLVEHFFTRDRGYVDLSVMHNNSQAIALYEKLGFKRVPVFCVKHKNPINEPLFTPPKPEKELNPYATIIIDEARRRGVTVEVLDADAAYFRMHLGGRTVTCRESLTDLTTAIAMSRCDDKRVTQRLLGKAGLKVPANQPAGEREQNHAFLNQCERLVVKPARGEQGAGISVDISTPEEVDKAVDLARSVCEDVLLEQFVEGEDLRVIVIDNEVIAAAVRKPPVITGTGQHTILQLIDKYNRRRAAATGGESKVPLDNETKRCVKLAGHEMDDVLPLGESIRVRKTANLHTGGTIHDVTDQLHPDLARASLAAAEALEIPVVGLDLMVPDVAGSAYHLIEANERPGLANHEPQPTAEKFLDFLFPQTVPH</sequence>
<dbReference type="PROSITE" id="PS51186">
    <property type="entry name" value="GNAT"/>
    <property type="match status" value="1"/>
</dbReference>
<name>A0ABV4U0X6_9BACT</name>
<reference evidence="5 6" key="1">
    <citation type="submission" date="2024-08" db="EMBL/GenBank/DDBJ databases">
        <title>Whole-genome sequencing of halo(alkali)philic microorganisms from hypersaline lakes.</title>
        <authorList>
            <person name="Sorokin D.Y."/>
            <person name="Merkel A.Y."/>
            <person name="Messina E."/>
            <person name="Yakimov M."/>
        </authorList>
    </citation>
    <scope>NUCLEOTIDE SEQUENCE [LARGE SCALE GENOMIC DNA]</scope>
    <source>
        <strain evidence="5 6">AB-hyl4</strain>
    </source>
</reference>
<dbReference type="SUPFAM" id="SSF55729">
    <property type="entry name" value="Acyl-CoA N-acyltransferases (Nat)"/>
    <property type="match status" value="1"/>
</dbReference>
<dbReference type="SUPFAM" id="SSF56059">
    <property type="entry name" value="Glutathione synthetase ATP-binding domain-like"/>
    <property type="match status" value="1"/>
</dbReference>
<evidence type="ECO:0000259" key="4">
    <source>
        <dbReference type="PROSITE" id="PS51186"/>
    </source>
</evidence>
<dbReference type="Proteomes" id="UP001575105">
    <property type="component" value="Unassembled WGS sequence"/>
</dbReference>
<dbReference type="Gene3D" id="3.30.1490.20">
    <property type="entry name" value="ATP-grasp fold, A domain"/>
    <property type="match status" value="1"/>
</dbReference>
<dbReference type="InterPro" id="IPR013651">
    <property type="entry name" value="ATP-grasp_RimK-type"/>
</dbReference>
<dbReference type="InterPro" id="IPR000182">
    <property type="entry name" value="GNAT_dom"/>
</dbReference>
<feature type="region of interest" description="Disordered" evidence="2">
    <location>
        <begin position="1"/>
        <end position="29"/>
    </location>
</feature>
<feature type="compositionally biased region" description="Polar residues" evidence="2">
    <location>
        <begin position="17"/>
        <end position="26"/>
    </location>
</feature>
<feature type="compositionally biased region" description="Basic and acidic residues" evidence="2">
    <location>
        <begin position="1"/>
        <end position="11"/>
    </location>
</feature>
<evidence type="ECO:0000256" key="1">
    <source>
        <dbReference type="PROSITE-ProRule" id="PRU00409"/>
    </source>
</evidence>
<evidence type="ECO:0000259" key="3">
    <source>
        <dbReference type="PROSITE" id="PS50975"/>
    </source>
</evidence>